<name>A0AAE1B8Q5_9GAST</name>
<evidence type="ECO:0000313" key="1">
    <source>
        <dbReference type="EMBL" id="KAK3801864.1"/>
    </source>
</evidence>
<dbReference type="Proteomes" id="UP001283361">
    <property type="component" value="Unassembled WGS sequence"/>
</dbReference>
<keyword evidence="2" id="KW-1185">Reference proteome</keyword>
<sequence length="81" mass="9036">MRASFRRSQRCVIIGALARSHAERRQLSTTIGDKSRDWVASSKYSRTGVCVGSNLRGMIPLDFESNALTTRPSQLMTLGYD</sequence>
<dbReference type="EMBL" id="JAWDGP010000283">
    <property type="protein sequence ID" value="KAK3801864.1"/>
    <property type="molecule type" value="Genomic_DNA"/>
</dbReference>
<gene>
    <name evidence="1" type="ORF">RRG08_048451</name>
</gene>
<dbReference type="AlphaFoldDB" id="A0AAE1B8Q5"/>
<protein>
    <submittedName>
        <fullName evidence="1">Uncharacterized protein</fullName>
    </submittedName>
</protein>
<proteinExistence type="predicted"/>
<accession>A0AAE1B8Q5</accession>
<evidence type="ECO:0000313" key="2">
    <source>
        <dbReference type="Proteomes" id="UP001283361"/>
    </source>
</evidence>
<reference evidence="1" key="1">
    <citation type="journal article" date="2023" name="G3 (Bethesda)">
        <title>A reference genome for the long-term kleptoplast-retaining sea slug Elysia crispata morphotype clarki.</title>
        <authorList>
            <person name="Eastman K.E."/>
            <person name="Pendleton A.L."/>
            <person name="Shaikh M.A."/>
            <person name="Suttiyut T."/>
            <person name="Ogas R."/>
            <person name="Tomko P."/>
            <person name="Gavelis G."/>
            <person name="Widhalm J.R."/>
            <person name="Wisecaver J.H."/>
        </authorList>
    </citation>
    <scope>NUCLEOTIDE SEQUENCE</scope>
    <source>
        <strain evidence="1">ECLA1</strain>
    </source>
</reference>
<comment type="caution">
    <text evidence="1">The sequence shown here is derived from an EMBL/GenBank/DDBJ whole genome shotgun (WGS) entry which is preliminary data.</text>
</comment>
<organism evidence="1 2">
    <name type="scientific">Elysia crispata</name>
    <name type="common">lettuce slug</name>
    <dbReference type="NCBI Taxonomy" id="231223"/>
    <lineage>
        <taxon>Eukaryota</taxon>
        <taxon>Metazoa</taxon>
        <taxon>Spiralia</taxon>
        <taxon>Lophotrochozoa</taxon>
        <taxon>Mollusca</taxon>
        <taxon>Gastropoda</taxon>
        <taxon>Heterobranchia</taxon>
        <taxon>Euthyneura</taxon>
        <taxon>Panpulmonata</taxon>
        <taxon>Sacoglossa</taxon>
        <taxon>Placobranchoidea</taxon>
        <taxon>Plakobranchidae</taxon>
        <taxon>Elysia</taxon>
    </lineage>
</organism>